<name>A0A6P6DXV5_OCTDE</name>
<feature type="compositionally biased region" description="Basic and acidic residues" evidence="1">
    <location>
        <begin position="21"/>
        <end position="32"/>
    </location>
</feature>
<accession>A0A6P6DXV5</accession>
<dbReference type="AlphaFoldDB" id="A0A6P6DXV5"/>
<dbReference type="InParanoid" id="A0A6P6DXV5"/>
<dbReference type="OrthoDB" id="9446792at2759"/>
<dbReference type="Proteomes" id="UP000515203">
    <property type="component" value="Unplaced"/>
</dbReference>
<evidence type="ECO:0000256" key="1">
    <source>
        <dbReference type="SAM" id="MobiDB-lite"/>
    </source>
</evidence>
<reference evidence="3" key="1">
    <citation type="submission" date="2025-08" db="UniProtKB">
        <authorList>
            <consortium name="RefSeq"/>
        </authorList>
    </citation>
    <scope>IDENTIFICATION</scope>
</reference>
<dbReference type="CTD" id="115869971"/>
<gene>
    <name evidence="3" type="primary">CUNH10orf120</name>
</gene>
<dbReference type="PANTHER" id="PTHR47509">
    <property type="entry name" value="MCG1612"/>
    <property type="match status" value="1"/>
</dbReference>
<dbReference type="RefSeq" id="XP_023564821.1">
    <property type="nucleotide sequence ID" value="XM_023709053.1"/>
</dbReference>
<keyword evidence="2" id="KW-1185">Reference proteome</keyword>
<evidence type="ECO:0000313" key="2">
    <source>
        <dbReference type="Proteomes" id="UP000515203"/>
    </source>
</evidence>
<proteinExistence type="predicted"/>
<protein>
    <submittedName>
        <fullName evidence="3">Uncharacterized protein C10orf120 homolog</fullName>
    </submittedName>
</protein>
<dbReference type="InterPro" id="IPR040721">
    <property type="entry name" value="DUF5520"/>
</dbReference>
<dbReference type="Pfam" id="PF17658">
    <property type="entry name" value="DUF5520"/>
    <property type="match status" value="1"/>
</dbReference>
<sequence>MIRDWERGCPKAGTQRSGHPGTRERDTAEEKPTSNGKSVTVLSDSCYCLSQASRSSLEDLCPASPLRIWKTFNQSDPRIALGKYSPLEKEILRLGGAHTVATRRLLASKQEEERKKVRELRKPHPDYKQAIECKKQLSPPCVVCEPIRKIWTARVIVPAEEFKMPQREKTNISKHVERVRLAQALGKKKVSSCVERLKRVVFVEPTANGNGRKDGGRSDSNYCDKIKQEKKREKESKATRQEIKMNVIFKSEEAKKCLPCQPKDCKPFLPGRTQERFITGLTNRNLLPLADFPGDLMLMNQNFISRGIYPSDMLSTYPVQEGSACKSCMGKAAPSNY</sequence>
<dbReference type="PANTHER" id="PTHR47509:SF1">
    <property type="entry name" value="RIKEN CDNA 4933402N03 GENE"/>
    <property type="match status" value="1"/>
</dbReference>
<evidence type="ECO:0000313" key="3">
    <source>
        <dbReference type="RefSeq" id="XP_023564821.1"/>
    </source>
</evidence>
<organism evidence="2 3">
    <name type="scientific">Octodon degus</name>
    <name type="common">Degu</name>
    <name type="synonym">Sciurus degus</name>
    <dbReference type="NCBI Taxonomy" id="10160"/>
    <lineage>
        <taxon>Eukaryota</taxon>
        <taxon>Metazoa</taxon>
        <taxon>Chordata</taxon>
        <taxon>Craniata</taxon>
        <taxon>Vertebrata</taxon>
        <taxon>Euteleostomi</taxon>
        <taxon>Mammalia</taxon>
        <taxon>Eutheria</taxon>
        <taxon>Euarchontoglires</taxon>
        <taxon>Glires</taxon>
        <taxon>Rodentia</taxon>
        <taxon>Hystricomorpha</taxon>
        <taxon>Octodontidae</taxon>
        <taxon>Octodon</taxon>
    </lineage>
</organism>
<feature type="region of interest" description="Disordered" evidence="1">
    <location>
        <begin position="1"/>
        <end position="38"/>
    </location>
</feature>
<dbReference type="GeneID" id="105741386"/>